<feature type="domain" description="Fumarate lyase N-terminal" evidence="3">
    <location>
        <begin position="15"/>
        <end position="283"/>
    </location>
</feature>
<sequence>MFDETFGAPAAVAATGDAAWVRAMLDVEAALARACAARVMIPEAAADAIATACATDLVDPADLARAAVASATPVIPLVEAIRAAVPEHAEHVHVGATSQDIVDTAMMLVTHRTRPIIEKDLRGCVDRLGDLVRQHRDSAQLGRTLLQPAEPITFAGTAGGWLDAIGYARAGLSRPRPVVQLGGAVGNTAAFGVRGRQIGIQMAKLLGIHYTEPWQTDRARVAELGAALGVVAGTLGKVALDVVLLAQAEIGEVSEASADGGRSSAMPHKRNPARAVLTIAAAHRAPALVATLFAGMPQELQRAAGRWQAEWPTLTELLRVTAGAAHHARAMLDNLQVHPDRMAANLAAART</sequence>
<evidence type="ECO:0000313" key="4">
    <source>
        <dbReference type="EMBL" id="GAA1808823.1"/>
    </source>
</evidence>
<dbReference type="Gene3D" id="1.20.200.10">
    <property type="entry name" value="Fumarase/aspartase (Central domain)"/>
    <property type="match status" value="1"/>
</dbReference>
<reference evidence="5" key="1">
    <citation type="journal article" date="2019" name="Int. J. Syst. Evol. Microbiol.">
        <title>The Global Catalogue of Microorganisms (GCM) 10K type strain sequencing project: providing services to taxonomists for standard genome sequencing and annotation.</title>
        <authorList>
            <consortium name="The Broad Institute Genomics Platform"/>
            <consortium name="The Broad Institute Genome Sequencing Center for Infectious Disease"/>
            <person name="Wu L."/>
            <person name="Ma J."/>
        </authorList>
    </citation>
    <scope>NUCLEOTIDE SEQUENCE [LARGE SCALE GENOMIC DNA]</scope>
    <source>
        <strain evidence="5">JCM 13250</strain>
    </source>
</reference>
<evidence type="ECO:0000313" key="5">
    <source>
        <dbReference type="Proteomes" id="UP001500218"/>
    </source>
</evidence>
<dbReference type="Proteomes" id="UP001500218">
    <property type="component" value="Unassembled WGS sequence"/>
</dbReference>
<evidence type="ECO:0000256" key="1">
    <source>
        <dbReference type="ARBA" id="ARBA00023239"/>
    </source>
</evidence>
<comment type="similarity">
    <text evidence="2">Belongs to the class-II fumarase/aspartase family.</text>
</comment>
<gene>
    <name evidence="4" type="ORF">GCM10009682_33280</name>
</gene>
<dbReference type="InterPro" id="IPR000362">
    <property type="entry name" value="Fumarate_lyase_fam"/>
</dbReference>
<accession>A0ABP4YHS9</accession>
<protein>
    <submittedName>
        <fullName evidence="4">3-carboxy-cis,cis-muconate cycloisomerase</fullName>
    </submittedName>
</protein>
<dbReference type="PRINTS" id="PR00149">
    <property type="entry name" value="FUMRATELYASE"/>
</dbReference>
<dbReference type="SUPFAM" id="SSF48557">
    <property type="entry name" value="L-aspartase-like"/>
    <property type="match status" value="1"/>
</dbReference>
<dbReference type="PANTHER" id="PTHR43172">
    <property type="entry name" value="ADENYLOSUCCINATE LYASE"/>
    <property type="match status" value="1"/>
</dbReference>
<dbReference type="PRINTS" id="PR00145">
    <property type="entry name" value="ARGSUCLYASE"/>
</dbReference>
<proteinExistence type="inferred from homology"/>
<evidence type="ECO:0000259" key="3">
    <source>
        <dbReference type="Pfam" id="PF00206"/>
    </source>
</evidence>
<keyword evidence="1" id="KW-0456">Lyase</keyword>
<evidence type="ECO:0000256" key="2">
    <source>
        <dbReference type="ARBA" id="ARBA00034772"/>
    </source>
</evidence>
<name>A0ABP4YHS9_9ACTN</name>
<keyword evidence="5" id="KW-1185">Reference proteome</keyword>
<organism evidence="4 5">
    <name type="scientific">Luedemannella flava</name>
    <dbReference type="NCBI Taxonomy" id="349316"/>
    <lineage>
        <taxon>Bacteria</taxon>
        <taxon>Bacillati</taxon>
        <taxon>Actinomycetota</taxon>
        <taxon>Actinomycetes</taxon>
        <taxon>Micromonosporales</taxon>
        <taxon>Micromonosporaceae</taxon>
        <taxon>Luedemannella</taxon>
    </lineage>
</organism>
<dbReference type="InterPro" id="IPR022761">
    <property type="entry name" value="Fumarate_lyase_N"/>
</dbReference>
<dbReference type="RefSeq" id="WP_344132257.1">
    <property type="nucleotide sequence ID" value="NZ_BAAALT010000097.1"/>
</dbReference>
<dbReference type="PANTHER" id="PTHR43172:SF2">
    <property type="entry name" value="ADENYLOSUCCINATE LYASE C-TERMINAL DOMAIN-CONTAINING PROTEIN"/>
    <property type="match status" value="1"/>
</dbReference>
<dbReference type="InterPro" id="IPR008948">
    <property type="entry name" value="L-Aspartase-like"/>
</dbReference>
<dbReference type="Pfam" id="PF00206">
    <property type="entry name" value="Lyase_1"/>
    <property type="match status" value="1"/>
</dbReference>
<dbReference type="EMBL" id="BAAALT010000097">
    <property type="protein sequence ID" value="GAA1808823.1"/>
    <property type="molecule type" value="Genomic_DNA"/>
</dbReference>
<comment type="caution">
    <text evidence="4">The sequence shown here is derived from an EMBL/GenBank/DDBJ whole genome shotgun (WGS) entry which is preliminary data.</text>
</comment>